<name>A0A511XKJ3_9PROT</name>
<dbReference type="Proteomes" id="UP000321746">
    <property type="component" value="Unassembled WGS sequence"/>
</dbReference>
<feature type="region of interest" description="Disordered" evidence="1">
    <location>
        <begin position="105"/>
        <end position="125"/>
    </location>
</feature>
<evidence type="ECO:0000256" key="1">
    <source>
        <dbReference type="SAM" id="MobiDB-lite"/>
    </source>
</evidence>
<keyword evidence="3" id="KW-1185">Reference proteome</keyword>
<proteinExistence type="predicted"/>
<feature type="region of interest" description="Disordered" evidence="1">
    <location>
        <begin position="1"/>
        <end position="30"/>
    </location>
</feature>
<organism evidence="2 3">
    <name type="scientific">Acetobacter oeni</name>
    <dbReference type="NCBI Taxonomy" id="304077"/>
    <lineage>
        <taxon>Bacteria</taxon>
        <taxon>Pseudomonadati</taxon>
        <taxon>Pseudomonadota</taxon>
        <taxon>Alphaproteobacteria</taxon>
        <taxon>Acetobacterales</taxon>
        <taxon>Acetobacteraceae</taxon>
        <taxon>Acetobacter</taxon>
    </lineage>
</organism>
<dbReference type="Pfam" id="PF10768">
    <property type="entry name" value="FliX"/>
    <property type="match status" value="1"/>
</dbReference>
<reference evidence="2 3" key="1">
    <citation type="submission" date="2019-07" db="EMBL/GenBank/DDBJ databases">
        <title>Whole genome shotgun sequence of Acetobacter oeni NBRC 105207.</title>
        <authorList>
            <person name="Hosoyama A."/>
            <person name="Uohara A."/>
            <person name="Ohji S."/>
            <person name="Ichikawa N."/>
        </authorList>
    </citation>
    <scope>NUCLEOTIDE SEQUENCE [LARGE SCALE GENOMIC DNA]</scope>
    <source>
        <strain evidence="2 3">NBRC 105207</strain>
    </source>
</reference>
<comment type="caution">
    <text evidence="2">The sequence shown here is derived from an EMBL/GenBank/DDBJ whole genome shotgun (WGS) entry which is preliminary data.</text>
</comment>
<dbReference type="GO" id="GO:0044781">
    <property type="term" value="P:bacterial-type flagellum organization"/>
    <property type="evidence" value="ECO:0007669"/>
    <property type="project" value="InterPro"/>
</dbReference>
<evidence type="ECO:0000313" key="2">
    <source>
        <dbReference type="EMBL" id="GEN63461.1"/>
    </source>
</evidence>
<dbReference type="AlphaFoldDB" id="A0A511XKJ3"/>
<dbReference type="EMBL" id="BJYG01000020">
    <property type="protein sequence ID" value="GEN63461.1"/>
    <property type="molecule type" value="Genomic_DNA"/>
</dbReference>
<protein>
    <submittedName>
        <fullName evidence="2">Uncharacterized protein</fullName>
    </submittedName>
</protein>
<accession>A0A511XKJ3</accession>
<gene>
    <name evidence="2" type="ORF">AOE01nite_16850</name>
</gene>
<evidence type="ECO:0000313" key="3">
    <source>
        <dbReference type="Proteomes" id="UP000321746"/>
    </source>
</evidence>
<sequence length="125" mass="13559">MAQPDETDSLPPAGGITGTSLLGLQEESDSDFPHEDKVAFIWGDDTLKTLRAIQLALLEGRSANNILETLETMCRESPPTLNPGLTAAVRAIRVRAAVELAKLHKAEARKTASEHDRRSDEDEPA</sequence>
<dbReference type="InterPro" id="IPR019704">
    <property type="entry name" value="Flagellar_assmbl_FliX_class2"/>
</dbReference>